<proteinExistence type="predicted"/>
<dbReference type="OrthoDB" id="2160294at2759"/>
<dbReference type="Proteomes" id="UP000193920">
    <property type="component" value="Unassembled WGS sequence"/>
</dbReference>
<accession>A0A1Y2DXA6</accession>
<reference evidence="1 2" key="1">
    <citation type="submission" date="2016-08" db="EMBL/GenBank/DDBJ databases">
        <title>A Parts List for Fungal Cellulosomes Revealed by Comparative Genomics.</title>
        <authorList>
            <consortium name="DOE Joint Genome Institute"/>
            <person name="Haitjema C.H."/>
            <person name="Gilmore S.P."/>
            <person name="Henske J.K."/>
            <person name="Solomon K.V."/>
            <person name="De Groot R."/>
            <person name="Kuo A."/>
            <person name="Mondo S.J."/>
            <person name="Salamov A.A."/>
            <person name="Labutti K."/>
            <person name="Zhao Z."/>
            <person name="Chiniquy J."/>
            <person name="Barry K."/>
            <person name="Brewer H.M."/>
            <person name="Purvine S.O."/>
            <person name="Wright A.T."/>
            <person name="Boxma B."/>
            <person name="Van Alen T."/>
            <person name="Hackstein J.H."/>
            <person name="Baker S.E."/>
            <person name="Grigoriev I.V."/>
            <person name="O'Malley M.A."/>
        </authorList>
    </citation>
    <scope>NUCLEOTIDE SEQUENCE [LARGE SCALE GENOMIC DNA]</scope>
    <source>
        <strain evidence="1 2">G1</strain>
    </source>
</reference>
<dbReference type="AlphaFoldDB" id="A0A1Y2DXA6"/>
<dbReference type="EMBL" id="MCOG01000055">
    <property type="protein sequence ID" value="ORY63756.1"/>
    <property type="molecule type" value="Genomic_DNA"/>
</dbReference>
<evidence type="ECO:0000313" key="2">
    <source>
        <dbReference type="Proteomes" id="UP000193920"/>
    </source>
</evidence>
<protein>
    <submittedName>
        <fullName evidence="1">Uncharacterized protein</fullName>
    </submittedName>
</protein>
<gene>
    <name evidence="1" type="ORF">LY90DRAFT_668225</name>
</gene>
<organism evidence="1 2">
    <name type="scientific">Neocallimastix californiae</name>
    <dbReference type="NCBI Taxonomy" id="1754190"/>
    <lineage>
        <taxon>Eukaryota</taxon>
        <taxon>Fungi</taxon>
        <taxon>Fungi incertae sedis</taxon>
        <taxon>Chytridiomycota</taxon>
        <taxon>Chytridiomycota incertae sedis</taxon>
        <taxon>Neocallimastigomycetes</taxon>
        <taxon>Neocallimastigales</taxon>
        <taxon>Neocallimastigaceae</taxon>
        <taxon>Neocallimastix</taxon>
    </lineage>
</organism>
<comment type="caution">
    <text evidence="1">The sequence shown here is derived from an EMBL/GenBank/DDBJ whole genome shotgun (WGS) entry which is preliminary data.</text>
</comment>
<name>A0A1Y2DXA6_9FUNG</name>
<sequence length="549" mass="61940">MNTDKCANINEYKLSSMNNIKLQNFNNIVSNDIFSSELLLLNSNNEKLINYQLLNSFQQIPQNAQNFETNFDTSNSSAINLPSQQSIQSINESINNNLIEGFSTKDDSNLPTITDIKKENINNSKIDYGENKSPYLKNSNIPYASNSNEINQNLNYISNIDNLYLYNNNNTNMEPLNNCPLGRIIESVPSNSLLTNKVSYNPSKYISLDNRNYNNLSSISSSNINNSQSISPMYINNSSKTTFNTLTNTNEILTIPPSINAINKETKFIYKRRKRQSLDKTNGNTIQKKVKKKLKINQDLVHEKPGGLVSVNVIKNKPPYLLNESNPIYSTGFRGRKLKGKFTKGYNKNDYIYRKINSIDYQIPEQKLNLNNINTTTVTSPINNIKKETEELNSSYFQLQLNNQLSDSNFFTSFTNQNLEVINDLAAISTKPSINQINPFFSLNDPNTLAKPISNQTYVINRNDVKDGEVLSSLNSINKQVMLDTLVPTTLISSSSSSPLSPKDYSIVSSLNSINNYSLNNVITTTDSTLSIINSKNTEPINYNIYPYA</sequence>
<evidence type="ECO:0000313" key="1">
    <source>
        <dbReference type="EMBL" id="ORY63756.1"/>
    </source>
</evidence>
<keyword evidence="2" id="KW-1185">Reference proteome</keyword>